<protein>
    <recommendedName>
        <fullName evidence="3">Prophage minor tail protein Z (GPZ)</fullName>
    </recommendedName>
</protein>
<dbReference type="STRING" id="861298.SAMN04488136_1742"/>
<dbReference type="AlphaFoldDB" id="A0A1G8I0U6"/>
<evidence type="ECO:0000313" key="2">
    <source>
        <dbReference type="Proteomes" id="UP000198854"/>
    </source>
</evidence>
<sequence length="221" mass="25028">MITSSNFSQSNAHQRRTNAGVLSFDLSNEADLLADEFAGMEKQVAKAIERALKKTGRWLRTHTLRFLSKEVSIKQAALKNRFILDYDKNTKTVNLWIGLLAVAADTLGSVSQNAEGAKAGAYQFDGAFYQKVYGDDKRVYIRASRNRVMQHDVVRQNRKLPSYRPVRDPRLIGRFPVQAVGVAIEDQASQIVLRLEQQVNKRFGEILKQELNYAINVEQAK</sequence>
<evidence type="ECO:0000313" key="1">
    <source>
        <dbReference type="EMBL" id="SDI12467.1"/>
    </source>
</evidence>
<dbReference type="EMBL" id="FNDD01000074">
    <property type="protein sequence ID" value="SDI12467.1"/>
    <property type="molecule type" value="Genomic_DNA"/>
</dbReference>
<organism evidence="1 2">
    <name type="scientific">Vibrio xiamenensis</name>
    <dbReference type="NCBI Taxonomy" id="861298"/>
    <lineage>
        <taxon>Bacteria</taxon>
        <taxon>Pseudomonadati</taxon>
        <taxon>Pseudomonadota</taxon>
        <taxon>Gammaproteobacteria</taxon>
        <taxon>Vibrionales</taxon>
        <taxon>Vibrionaceae</taxon>
        <taxon>Vibrio</taxon>
    </lineage>
</organism>
<reference evidence="1 2" key="1">
    <citation type="submission" date="2016-10" db="EMBL/GenBank/DDBJ databases">
        <authorList>
            <person name="de Groot N.N."/>
        </authorList>
    </citation>
    <scope>NUCLEOTIDE SEQUENCE [LARGE SCALE GENOMIC DNA]</scope>
    <source>
        <strain evidence="1 2">CGMCC 1.10228</strain>
    </source>
</reference>
<dbReference type="OrthoDB" id="9086880at2"/>
<dbReference type="RefSeq" id="WP_143015704.1">
    <property type="nucleotide sequence ID" value="NZ_FNDD01000074.1"/>
</dbReference>
<name>A0A1G8I0U6_9VIBR</name>
<proteinExistence type="predicted"/>
<keyword evidence="2" id="KW-1185">Reference proteome</keyword>
<gene>
    <name evidence="1" type="ORF">SAMN04488136_1742</name>
</gene>
<accession>A0A1G8I0U6</accession>
<evidence type="ECO:0008006" key="3">
    <source>
        <dbReference type="Google" id="ProtNLM"/>
    </source>
</evidence>
<dbReference type="Proteomes" id="UP000198854">
    <property type="component" value="Unassembled WGS sequence"/>
</dbReference>